<gene>
    <name evidence="13" type="primary">lifra</name>
</gene>
<dbReference type="InterPro" id="IPR048497">
    <property type="entry name" value="LIF-R-like_Ig-like"/>
</dbReference>
<evidence type="ECO:0000256" key="5">
    <source>
        <dbReference type="ARBA" id="ARBA00022737"/>
    </source>
</evidence>
<evidence type="ECO:0000256" key="9">
    <source>
        <dbReference type="ARBA" id="ARBA00023180"/>
    </source>
</evidence>
<protein>
    <submittedName>
        <fullName evidence="13">Leukemia inhibitory factor receptor-like</fullName>
    </submittedName>
</protein>
<feature type="compositionally biased region" description="Acidic residues" evidence="10">
    <location>
        <begin position="699"/>
        <end position="716"/>
    </location>
</feature>
<evidence type="ECO:0000259" key="12">
    <source>
        <dbReference type="PROSITE" id="PS50853"/>
    </source>
</evidence>
<feature type="compositionally biased region" description="Low complexity" evidence="10">
    <location>
        <begin position="738"/>
        <end position="749"/>
    </location>
</feature>
<keyword evidence="3" id="KW-0812">Transmembrane</keyword>
<accession>A0A665T1H9</accession>
<feature type="compositionally biased region" description="Basic and acidic residues" evidence="10">
    <location>
        <begin position="727"/>
        <end position="736"/>
    </location>
</feature>
<feature type="domain" description="Fibronectin type-III" evidence="12">
    <location>
        <begin position="317"/>
        <end position="411"/>
    </location>
</feature>
<dbReference type="Pfam" id="PF17971">
    <property type="entry name" value="LIFR_D2"/>
    <property type="match status" value="1"/>
</dbReference>
<evidence type="ECO:0000313" key="14">
    <source>
        <dbReference type="Proteomes" id="UP000472264"/>
    </source>
</evidence>
<sequence length="864" mass="96377">MPRLDVNPNSKPNSSPLWLIPVLLGFLTGQTHAKDVLSVPEQVSLSANKYTQQLTISWRGGAATTFDIVILRTEFSETAFSETVSVAVDQASGLHQWNWTSVEPLECTSLSIKIRSRDKHMTSEWSNTQILQGNDLPSNGKMQMYPRDGIVLPVGANTTFCCIAEEGRVFDIIRYSDMVMNATQLSRRTFATTVINQSPSGTSGTNVICTDSLNELIGSVVFVGYPPLPVDLACETHDLTSAVCQWNEGRNTYLYGKRRTHYTLNKRDCALGSSNQKQRQCSLPQWEGNWTLVAVNPLGQYSLTDSAELSHRVRPVAPANLTSVAHAWNATVQWQWKYESYSSLALLCHIELTSHGSKRNYTVSGVGLQSVKVLDLHPDEDYSVRIRCGAQKNFWKWGNWSDPFAFKTKRYMPDAPDVWMWLNRDNTANILWKVFFYYFYFDYKRRIGIELPHAKYTFPFLFFLSSDVEPLAVSRAVYMDSGFFLLWQNNVDVTCGYIVEWNNASCDLNCHVEWLKVAKGYVNVSVESAEFQPGVRYNLSLYSCSSEPPVLLQRWQGYTQELVPSTSVGLSISQQGSDILLTWEEIPLLDRRGFIKGYNIYNSTGSELTLIANLPEQGSQSYTVKGLVEGSHKFTVKAYNSVGEDTGATVSITLHKYSTSILCVLQGPLDVKPSSHSVIHIVEKPEWDSSKEALVVIPEEDEEEEGMGEEPVDTDEPTSLRYYNQVVDDRPIRPRFPDSSASSASSLDSGRTEVTYTGIQTSGCGGGGYKPQMQPKVPREALPEPFLEPPAATTGGYKPQNSWHLDSPVETRESGGLAPSLGSPTSVASTQFLLPDDEEHTEDKRQSSSSAATWFTNLLSSTKP</sequence>
<evidence type="ECO:0000256" key="11">
    <source>
        <dbReference type="SAM" id="SignalP"/>
    </source>
</evidence>
<feature type="compositionally biased region" description="Polar residues" evidence="10">
    <location>
        <begin position="847"/>
        <end position="864"/>
    </location>
</feature>
<evidence type="ECO:0000256" key="6">
    <source>
        <dbReference type="ARBA" id="ARBA00022989"/>
    </source>
</evidence>
<dbReference type="PANTHER" id="PTHR48423:SF1">
    <property type="entry name" value="INTERLEUKIN-27 RECEPTOR SUBUNIT ALPHA"/>
    <property type="match status" value="1"/>
</dbReference>
<dbReference type="GO" id="GO:0005886">
    <property type="term" value="C:plasma membrane"/>
    <property type="evidence" value="ECO:0007669"/>
    <property type="project" value="UniProtKB-ARBA"/>
</dbReference>
<keyword evidence="5" id="KW-0677">Repeat</keyword>
<feature type="region of interest" description="Disordered" evidence="10">
    <location>
        <begin position="699"/>
        <end position="864"/>
    </location>
</feature>
<dbReference type="Pfam" id="PF25552">
    <property type="entry name" value="LIFR_D4"/>
    <property type="match status" value="1"/>
</dbReference>
<dbReference type="InterPro" id="IPR003961">
    <property type="entry name" value="FN3_dom"/>
</dbReference>
<feature type="chain" id="PRO_5025594762" evidence="11">
    <location>
        <begin position="34"/>
        <end position="864"/>
    </location>
</feature>
<evidence type="ECO:0000256" key="2">
    <source>
        <dbReference type="ARBA" id="ARBA00008921"/>
    </source>
</evidence>
<keyword evidence="14" id="KW-1185">Reference proteome</keyword>
<evidence type="ECO:0000313" key="13">
    <source>
        <dbReference type="Ensembl" id="ENSENLP00000003399.1"/>
    </source>
</evidence>
<feature type="compositionally biased region" description="Polar residues" evidence="10">
    <location>
        <begin position="752"/>
        <end position="762"/>
    </location>
</feature>
<dbReference type="InterPro" id="IPR052672">
    <property type="entry name" value="Type1_Cytokine_Rcpt_Type2"/>
</dbReference>
<keyword evidence="7" id="KW-0472">Membrane</keyword>
<keyword evidence="8" id="KW-0675">Receptor</keyword>
<feature type="signal peptide" evidence="11">
    <location>
        <begin position="1"/>
        <end position="33"/>
    </location>
</feature>
<reference evidence="13" key="2">
    <citation type="submission" date="2025-08" db="UniProtKB">
        <authorList>
            <consortium name="Ensembl"/>
        </authorList>
    </citation>
    <scope>IDENTIFICATION</scope>
</reference>
<evidence type="ECO:0000256" key="7">
    <source>
        <dbReference type="ARBA" id="ARBA00023136"/>
    </source>
</evidence>
<dbReference type="AlphaFoldDB" id="A0A665T1H9"/>
<evidence type="ECO:0000256" key="8">
    <source>
        <dbReference type="ARBA" id="ARBA00023170"/>
    </source>
</evidence>
<dbReference type="InterPro" id="IPR013783">
    <property type="entry name" value="Ig-like_fold"/>
</dbReference>
<evidence type="ECO:0000256" key="3">
    <source>
        <dbReference type="ARBA" id="ARBA00022692"/>
    </source>
</evidence>
<dbReference type="InterPro" id="IPR040817">
    <property type="entry name" value="LIFR_D2"/>
</dbReference>
<dbReference type="SUPFAM" id="SSF49265">
    <property type="entry name" value="Fibronectin type III"/>
    <property type="match status" value="3"/>
</dbReference>
<dbReference type="PROSITE" id="PS50853">
    <property type="entry name" value="FN3"/>
    <property type="match status" value="1"/>
</dbReference>
<keyword evidence="9" id="KW-0325">Glycoprotein</keyword>
<dbReference type="Ensembl" id="ENSENLT00000003585.1">
    <property type="protein sequence ID" value="ENSENLP00000003399.1"/>
    <property type="gene ID" value="ENSENLG00000001614.1"/>
</dbReference>
<comment type="subcellular location">
    <subcellularLocation>
        <location evidence="1">Membrane</location>
        <topology evidence="1">Single-pass type I membrane protein</topology>
    </subcellularLocation>
</comment>
<organism evidence="13 14">
    <name type="scientific">Echeneis naucrates</name>
    <name type="common">Live sharksucker</name>
    <dbReference type="NCBI Taxonomy" id="173247"/>
    <lineage>
        <taxon>Eukaryota</taxon>
        <taxon>Metazoa</taxon>
        <taxon>Chordata</taxon>
        <taxon>Craniata</taxon>
        <taxon>Vertebrata</taxon>
        <taxon>Euteleostomi</taxon>
        <taxon>Actinopterygii</taxon>
        <taxon>Neopterygii</taxon>
        <taxon>Teleostei</taxon>
        <taxon>Neoteleostei</taxon>
        <taxon>Acanthomorphata</taxon>
        <taxon>Carangaria</taxon>
        <taxon>Carangiformes</taxon>
        <taxon>Echeneidae</taxon>
        <taxon>Echeneis</taxon>
    </lineage>
</organism>
<keyword evidence="6" id="KW-1133">Transmembrane helix</keyword>
<dbReference type="PANTHER" id="PTHR48423">
    <property type="entry name" value="INTERLEUKIN-27 RECEPTOR SUBUNIT ALPHA"/>
    <property type="match status" value="1"/>
</dbReference>
<dbReference type="CDD" id="cd00063">
    <property type="entry name" value="FN3"/>
    <property type="match status" value="2"/>
</dbReference>
<evidence type="ECO:0000256" key="4">
    <source>
        <dbReference type="ARBA" id="ARBA00022729"/>
    </source>
</evidence>
<comment type="similarity">
    <text evidence="2">Belongs to the type I cytokine receptor family. Type 2 subfamily.</text>
</comment>
<reference evidence="13" key="3">
    <citation type="submission" date="2025-09" db="UniProtKB">
        <authorList>
            <consortium name="Ensembl"/>
        </authorList>
    </citation>
    <scope>IDENTIFICATION</scope>
</reference>
<evidence type="ECO:0000256" key="1">
    <source>
        <dbReference type="ARBA" id="ARBA00004479"/>
    </source>
</evidence>
<reference evidence="13" key="1">
    <citation type="submission" date="2021-04" db="EMBL/GenBank/DDBJ databases">
        <authorList>
            <consortium name="Wellcome Sanger Institute Data Sharing"/>
        </authorList>
    </citation>
    <scope>NUCLEOTIDE SEQUENCE [LARGE SCALE GENOMIC DNA]</scope>
</reference>
<dbReference type="Gene3D" id="2.60.40.10">
    <property type="entry name" value="Immunoglobulins"/>
    <property type="match status" value="6"/>
</dbReference>
<dbReference type="Proteomes" id="UP000472264">
    <property type="component" value="Chromosome 9"/>
</dbReference>
<keyword evidence="4 11" id="KW-0732">Signal</keyword>
<name>A0A665T1H9_ECHNA</name>
<dbReference type="Pfam" id="PF21177">
    <property type="entry name" value="LIF-R_Ig-like"/>
    <property type="match status" value="1"/>
</dbReference>
<proteinExistence type="inferred from homology"/>
<feature type="compositionally biased region" description="Polar residues" evidence="10">
    <location>
        <begin position="822"/>
        <end position="832"/>
    </location>
</feature>
<feature type="compositionally biased region" description="Low complexity" evidence="10">
    <location>
        <begin position="783"/>
        <end position="792"/>
    </location>
</feature>
<evidence type="ECO:0000256" key="10">
    <source>
        <dbReference type="SAM" id="MobiDB-lite"/>
    </source>
</evidence>
<dbReference type="SMART" id="SM00060">
    <property type="entry name" value="FN3"/>
    <property type="match status" value="2"/>
</dbReference>
<dbReference type="InterPro" id="IPR036116">
    <property type="entry name" value="FN3_sf"/>
</dbReference>